<dbReference type="AlphaFoldDB" id="A0A6C2UL63"/>
<dbReference type="Pfam" id="PF04463">
    <property type="entry name" value="2-thiour_desulf"/>
    <property type="match status" value="1"/>
</dbReference>
<dbReference type="PIRSF" id="PIRSF037004">
    <property type="entry name" value="UCP037004"/>
    <property type="match status" value="1"/>
</dbReference>
<reference evidence="2 3" key="1">
    <citation type="submission" date="2019-04" db="EMBL/GenBank/DDBJ databases">
        <authorList>
            <person name="Van Vliet M D."/>
        </authorList>
    </citation>
    <scope>NUCLEOTIDE SEQUENCE [LARGE SCALE GENOMIC DNA]</scope>
    <source>
        <strain evidence="2 3">F21</strain>
    </source>
</reference>
<organism evidence="2 3">
    <name type="scientific">Pontiella sulfatireligans</name>
    <dbReference type="NCBI Taxonomy" id="2750658"/>
    <lineage>
        <taxon>Bacteria</taxon>
        <taxon>Pseudomonadati</taxon>
        <taxon>Kiritimatiellota</taxon>
        <taxon>Kiritimatiellia</taxon>
        <taxon>Kiritimatiellales</taxon>
        <taxon>Pontiellaceae</taxon>
        <taxon>Pontiella</taxon>
    </lineage>
</organism>
<sequence>MEKIRIGVSMCLMGEPVRYDGQHKHDSYITGTLSQWFEFVPVCPEYELGLGVPRESMRLEGAPENPRLVTNKTKRDLTEPMLAWCSKRVEELVSENLCGFIFKSKSPSSGMERVKVYQKNGMPVNKGRGLFANAFMERFPLLPVEEEGRLHDPGLRINFIERVFTLMRWREMLGGDSTRGGLVKFHERHKYLIMAHSIPHYRELGRIAAELKGRRLPQVQAEYYAKLVEALRLSATVKKHVNVLQHMAGYFKKQLSADEKQELQELIGQYHDGFVPLIVPVTLINHFVRKYGEDYLTGQCYLHPHPAELQLLNHV</sequence>
<evidence type="ECO:0000313" key="3">
    <source>
        <dbReference type="Proteomes" id="UP000346198"/>
    </source>
</evidence>
<protein>
    <recommendedName>
        <fullName evidence="1">DUF1722 domain-containing protein</fullName>
    </recommendedName>
</protein>
<dbReference type="InterPro" id="IPR007553">
    <property type="entry name" value="2-thiour_desulf"/>
</dbReference>
<evidence type="ECO:0000259" key="1">
    <source>
        <dbReference type="Pfam" id="PF08349"/>
    </source>
</evidence>
<feature type="domain" description="DUF1722" evidence="1">
    <location>
        <begin position="190"/>
        <end position="306"/>
    </location>
</feature>
<name>A0A6C2UL63_9BACT</name>
<dbReference type="EMBL" id="CAAHFH010000001">
    <property type="protein sequence ID" value="VGO20151.1"/>
    <property type="molecule type" value="Genomic_DNA"/>
</dbReference>
<dbReference type="Proteomes" id="UP000346198">
    <property type="component" value="Unassembled WGS sequence"/>
</dbReference>
<gene>
    <name evidence="2" type="ORF">SCARR_02212</name>
</gene>
<dbReference type="Pfam" id="PF08349">
    <property type="entry name" value="DUF1722"/>
    <property type="match status" value="1"/>
</dbReference>
<dbReference type="InterPro" id="IPR017087">
    <property type="entry name" value="UCP037004"/>
</dbReference>
<dbReference type="PANTHER" id="PTHR30087:SF0">
    <property type="entry name" value="INNER MEMBRANE PROTEIN"/>
    <property type="match status" value="1"/>
</dbReference>
<proteinExistence type="predicted"/>
<keyword evidence="3" id="KW-1185">Reference proteome</keyword>
<evidence type="ECO:0000313" key="2">
    <source>
        <dbReference type="EMBL" id="VGO20151.1"/>
    </source>
</evidence>
<accession>A0A6C2UL63</accession>
<dbReference type="PANTHER" id="PTHR30087">
    <property type="entry name" value="INNER MEMBRANE PROTEIN"/>
    <property type="match status" value="1"/>
</dbReference>
<dbReference type="RefSeq" id="WP_136061593.1">
    <property type="nucleotide sequence ID" value="NZ_CAAHFH010000001.1"/>
</dbReference>
<dbReference type="InterPro" id="IPR013560">
    <property type="entry name" value="DUF1722"/>
</dbReference>